<organism evidence="1 2">
    <name type="scientific">Portunus trituberculatus</name>
    <name type="common">Swimming crab</name>
    <name type="synonym">Neptunus trituberculatus</name>
    <dbReference type="NCBI Taxonomy" id="210409"/>
    <lineage>
        <taxon>Eukaryota</taxon>
        <taxon>Metazoa</taxon>
        <taxon>Ecdysozoa</taxon>
        <taxon>Arthropoda</taxon>
        <taxon>Crustacea</taxon>
        <taxon>Multicrustacea</taxon>
        <taxon>Malacostraca</taxon>
        <taxon>Eumalacostraca</taxon>
        <taxon>Eucarida</taxon>
        <taxon>Decapoda</taxon>
        <taxon>Pleocyemata</taxon>
        <taxon>Brachyura</taxon>
        <taxon>Eubrachyura</taxon>
        <taxon>Portunoidea</taxon>
        <taxon>Portunidae</taxon>
        <taxon>Portuninae</taxon>
        <taxon>Portunus</taxon>
    </lineage>
</organism>
<protein>
    <submittedName>
        <fullName evidence="1">Uncharacterized protein</fullName>
    </submittedName>
</protein>
<evidence type="ECO:0000313" key="2">
    <source>
        <dbReference type="Proteomes" id="UP000324222"/>
    </source>
</evidence>
<comment type="caution">
    <text evidence="1">The sequence shown here is derived from an EMBL/GenBank/DDBJ whole genome shotgun (WGS) entry which is preliminary data.</text>
</comment>
<reference evidence="1 2" key="1">
    <citation type="submission" date="2019-05" db="EMBL/GenBank/DDBJ databases">
        <title>Another draft genome of Portunus trituberculatus and its Hox gene families provides insights of decapod evolution.</title>
        <authorList>
            <person name="Jeong J.-H."/>
            <person name="Song I."/>
            <person name="Kim S."/>
            <person name="Choi T."/>
            <person name="Kim D."/>
            <person name="Ryu S."/>
            <person name="Kim W."/>
        </authorList>
    </citation>
    <scope>NUCLEOTIDE SEQUENCE [LARGE SCALE GENOMIC DNA]</scope>
    <source>
        <tissue evidence="1">Muscle</tissue>
    </source>
</reference>
<dbReference type="EMBL" id="VSRR010008698">
    <property type="protein sequence ID" value="MPC49147.1"/>
    <property type="molecule type" value="Genomic_DNA"/>
</dbReference>
<evidence type="ECO:0000313" key="1">
    <source>
        <dbReference type="EMBL" id="MPC49147.1"/>
    </source>
</evidence>
<gene>
    <name evidence="1" type="ORF">E2C01_042942</name>
</gene>
<dbReference type="AlphaFoldDB" id="A0A5B7FUR6"/>
<keyword evidence="2" id="KW-1185">Reference proteome</keyword>
<proteinExistence type="predicted"/>
<name>A0A5B7FUR6_PORTR</name>
<accession>A0A5B7FUR6</accession>
<dbReference type="Proteomes" id="UP000324222">
    <property type="component" value="Unassembled WGS sequence"/>
</dbReference>
<sequence>MRKEEGEKPNRRQHLKGLSGWSEGKRKLCFARVSPHQPRGTAAYCSIEGLKQRHLVLTACCESLLVTTKASLSSVTFLACNLTPELLPVAQNRTRHDYLSPVRV</sequence>